<organism evidence="4 5">
    <name type="scientific">Arachis hypogaea</name>
    <name type="common">Peanut</name>
    <dbReference type="NCBI Taxonomy" id="3818"/>
    <lineage>
        <taxon>Eukaryota</taxon>
        <taxon>Viridiplantae</taxon>
        <taxon>Streptophyta</taxon>
        <taxon>Embryophyta</taxon>
        <taxon>Tracheophyta</taxon>
        <taxon>Spermatophyta</taxon>
        <taxon>Magnoliopsida</taxon>
        <taxon>eudicotyledons</taxon>
        <taxon>Gunneridae</taxon>
        <taxon>Pentapetalae</taxon>
        <taxon>rosids</taxon>
        <taxon>fabids</taxon>
        <taxon>Fabales</taxon>
        <taxon>Fabaceae</taxon>
        <taxon>Papilionoideae</taxon>
        <taxon>50 kb inversion clade</taxon>
        <taxon>dalbergioids sensu lato</taxon>
        <taxon>Dalbergieae</taxon>
        <taxon>Pterocarpus clade</taxon>
        <taxon>Arachis</taxon>
    </lineage>
</organism>
<comment type="caution">
    <text evidence="4">The sequence shown here is derived from an EMBL/GenBank/DDBJ whole genome shotgun (WGS) entry which is preliminary data.</text>
</comment>
<protein>
    <recommendedName>
        <fullName evidence="3">Aminotransferase-like plant mobile domain-containing protein</fullName>
    </recommendedName>
</protein>
<proteinExistence type="predicted"/>
<dbReference type="InterPro" id="IPR044824">
    <property type="entry name" value="MAIN-like"/>
</dbReference>
<keyword evidence="2" id="KW-1133">Transmembrane helix</keyword>
<keyword evidence="2" id="KW-0812">Transmembrane</keyword>
<dbReference type="PANTHER" id="PTHR46033">
    <property type="entry name" value="PROTEIN MAIN-LIKE 2"/>
    <property type="match status" value="1"/>
</dbReference>
<evidence type="ECO:0000259" key="3">
    <source>
        <dbReference type="Pfam" id="PF10536"/>
    </source>
</evidence>
<evidence type="ECO:0000256" key="1">
    <source>
        <dbReference type="SAM" id="MobiDB-lite"/>
    </source>
</evidence>
<dbReference type="Pfam" id="PF10536">
    <property type="entry name" value="PMD"/>
    <property type="match status" value="1"/>
</dbReference>
<dbReference type="InterPro" id="IPR019557">
    <property type="entry name" value="AminoTfrase-like_pln_mobile"/>
</dbReference>
<dbReference type="STRING" id="3818.A0A445A082"/>
<feature type="compositionally biased region" description="Basic and acidic residues" evidence="1">
    <location>
        <begin position="535"/>
        <end position="549"/>
    </location>
</feature>
<evidence type="ECO:0000313" key="4">
    <source>
        <dbReference type="EMBL" id="RYR19831.1"/>
    </source>
</evidence>
<dbReference type="AlphaFoldDB" id="A0A445A082"/>
<keyword evidence="2" id="KW-0472">Membrane</keyword>
<accession>A0A445A082</accession>
<feature type="compositionally biased region" description="Basic and acidic residues" evidence="1">
    <location>
        <begin position="503"/>
        <end position="514"/>
    </location>
</feature>
<feature type="region of interest" description="Disordered" evidence="1">
    <location>
        <begin position="673"/>
        <end position="697"/>
    </location>
</feature>
<evidence type="ECO:0000313" key="5">
    <source>
        <dbReference type="Proteomes" id="UP000289738"/>
    </source>
</evidence>
<dbReference type="GO" id="GO:0010073">
    <property type="term" value="P:meristem maintenance"/>
    <property type="evidence" value="ECO:0007669"/>
    <property type="project" value="InterPro"/>
</dbReference>
<dbReference type="Proteomes" id="UP000289738">
    <property type="component" value="Chromosome B03"/>
</dbReference>
<feature type="transmembrane region" description="Helical" evidence="2">
    <location>
        <begin position="282"/>
        <end position="304"/>
    </location>
</feature>
<evidence type="ECO:0000256" key="2">
    <source>
        <dbReference type="SAM" id="Phobius"/>
    </source>
</evidence>
<feature type="region of interest" description="Disordered" evidence="1">
    <location>
        <begin position="620"/>
        <end position="642"/>
    </location>
</feature>
<dbReference type="EMBL" id="SDMP01000013">
    <property type="protein sequence ID" value="RYR19831.1"/>
    <property type="molecule type" value="Genomic_DNA"/>
</dbReference>
<dbReference type="PANTHER" id="PTHR46033:SF8">
    <property type="entry name" value="PROTEIN MAINTENANCE OF MERISTEMS-LIKE"/>
    <property type="match status" value="1"/>
</dbReference>
<feature type="domain" description="Aminotransferase-like plant mobile" evidence="3">
    <location>
        <begin position="30"/>
        <end position="280"/>
    </location>
</feature>
<feature type="compositionally biased region" description="Basic residues" evidence="1">
    <location>
        <begin position="515"/>
        <end position="526"/>
    </location>
</feature>
<reference evidence="4 5" key="1">
    <citation type="submission" date="2019-01" db="EMBL/GenBank/DDBJ databases">
        <title>Sequencing of cultivated peanut Arachis hypogaea provides insights into genome evolution and oil improvement.</title>
        <authorList>
            <person name="Chen X."/>
        </authorList>
    </citation>
    <scope>NUCLEOTIDE SEQUENCE [LARGE SCALE GENOMIC DNA]</scope>
    <source>
        <strain evidence="5">cv. Fuhuasheng</strain>
        <tissue evidence="4">Leaves</tissue>
    </source>
</reference>
<name>A0A445A082_ARAHY</name>
<sequence length="697" mass="79796">MQPTRCVYSVRRQQNMPLHDRIIPYLERAGLYHLARLNAHWFWLDEPLVSAFIERWRPETHTFHMPFGECTITLQDVAYQLGLPVDGQAASGCMTDFHIHIEGARSAWEWFEELFGELPPPDKRKLYTVHFTWFHDRFRVLPADASEETVRIYARAYIMMLLSTQLFMDKSANRVHLRWLPFVARLDDMGSYSWGAAALAWLYRCMCRVANRNVTNLAGPLQLLQSWIFWRFPMLRLPGFDAFSFLLASRWATYLPSSDGKERRIIHYRLALDRLTHRDVSILFFFVVILIFFLHLHVYIGIILNLPHVYQIVWEPYGSLDVLAVIHLEILTEEHSRLWRAVTSLIYSAVIEWHQVDSVFPQLGGVQHLPEPALNIEYLHSKDGRGGDRWFPTYYRTWHQHWDERVCSVLSVHRVPDPGPSPKYLDWWHRVAHRILSPGVAFADPRPTQVPDDAILRGSSQAPTRVPASDMPDNRRLEWRRRIGTRATNRDWRWLDDMMQEEHVGGDDRGQADHRLRRSSARRRVARGGGAPPIHHGDEAGSFRQHPTDTHAGGTAEASMGGTPFTHVSSSQVLHGCSTQLLADQATTSFTMDLNDQLGGPQFYTNFAEIIRGDDVHQYQSLIPGGSSDHTEYRPPPADMPETQVPETQLSVDLNELAGSPYDTWFGMGGTPPSAFGVAAQEDGKNEEGDICSGKKG</sequence>
<feature type="region of interest" description="Disordered" evidence="1">
    <location>
        <begin position="503"/>
        <end position="569"/>
    </location>
</feature>
<keyword evidence="5" id="KW-1185">Reference proteome</keyword>
<gene>
    <name evidence="4" type="ORF">Ahy_B03g064723</name>
</gene>